<accession>A0ABN6QED7</accession>
<dbReference type="Proteomes" id="UP001062263">
    <property type="component" value="Chromosome"/>
</dbReference>
<evidence type="ECO:0000313" key="2">
    <source>
        <dbReference type="Proteomes" id="UP001062263"/>
    </source>
</evidence>
<gene>
    <name evidence="1" type="ORF">Abiwalacus_04550</name>
</gene>
<dbReference type="RefSeq" id="WP_215437303.1">
    <property type="nucleotide sequence ID" value="NZ_AP025943.1"/>
</dbReference>
<organism evidence="1 2">
    <name type="scientific">Akkermansia biwaensis</name>
    <dbReference type="NCBI Taxonomy" id="2946555"/>
    <lineage>
        <taxon>Bacteria</taxon>
        <taxon>Pseudomonadati</taxon>
        <taxon>Verrucomicrobiota</taxon>
        <taxon>Verrucomicrobiia</taxon>
        <taxon>Verrucomicrobiales</taxon>
        <taxon>Akkermansiaceae</taxon>
        <taxon>Akkermansia</taxon>
    </lineage>
</organism>
<keyword evidence="2" id="KW-1185">Reference proteome</keyword>
<proteinExistence type="predicted"/>
<protein>
    <submittedName>
        <fullName evidence="1">Uncharacterized protein</fullName>
    </submittedName>
</protein>
<name>A0ABN6QED7_9BACT</name>
<evidence type="ECO:0000313" key="1">
    <source>
        <dbReference type="EMBL" id="BDL42881.1"/>
    </source>
</evidence>
<sequence>MEFIRELLFHPMTSSFLLIKWTVYLIGLAVLPPIQAEEEDTGVFQIDSATDELSADIHLAREEGKEVPKSEAETESGPGWALENLSIFF</sequence>
<dbReference type="EMBL" id="AP025943">
    <property type="protein sequence ID" value="BDL42881.1"/>
    <property type="molecule type" value="Genomic_DNA"/>
</dbReference>
<reference evidence="1" key="1">
    <citation type="submission" date="2022-06" db="EMBL/GenBank/DDBJ databases">
        <title>Akkermansia biwalacus sp. nov., an anaerobic mucin-degrading bacterium isolated from human intestine.</title>
        <authorList>
            <person name="Kobayashi Y."/>
            <person name="Inoue S."/>
            <person name="Kawahara T."/>
            <person name="Kohda N."/>
        </authorList>
    </citation>
    <scope>NUCLEOTIDE SEQUENCE</scope>
    <source>
        <strain evidence="1">WON2089</strain>
    </source>
</reference>